<comment type="caution">
    <text evidence="1">The sequence shown here is derived from an EMBL/GenBank/DDBJ whole genome shotgun (WGS) entry which is preliminary data.</text>
</comment>
<gene>
    <name evidence="1" type="ORF">C1H46_042315</name>
</gene>
<evidence type="ECO:0000313" key="2">
    <source>
        <dbReference type="Proteomes" id="UP000315295"/>
    </source>
</evidence>
<name>A0A540KD57_MALBA</name>
<protein>
    <submittedName>
        <fullName evidence="1">Uncharacterized protein</fullName>
    </submittedName>
</protein>
<reference evidence="1 2" key="1">
    <citation type="journal article" date="2019" name="G3 (Bethesda)">
        <title>Sequencing of a Wild Apple (Malus baccata) Genome Unravels the Differences Between Cultivated and Wild Apple Species Regarding Disease Resistance and Cold Tolerance.</title>
        <authorList>
            <person name="Chen X."/>
        </authorList>
    </citation>
    <scope>NUCLEOTIDE SEQUENCE [LARGE SCALE GENOMIC DNA]</scope>
    <source>
        <strain evidence="2">cv. Shandingzi</strain>
        <tissue evidence="1">Leaves</tissue>
    </source>
</reference>
<dbReference type="AlphaFoldDB" id="A0A540KD57"/>
<dbReference type="EMBL" id="VIEB01001440">
    <property type="protein sequence ID" value="TQD72151.1"/>
    <property type="molecule type" value="Genomic_DNA"/>
</dbReference>
<evidence type="ECO:0000313" key="1">
    <source>
        <dbReference type="EMBL" id="TQD72151.1"/>
    </source>
</evidence>
<keyword evidence="2" id="KW-1185">Reference proteome</keyword>
<organism evidence="1 2">
    <name type="scientific">Malus baccata</name>
    <name type="common">Siberian crab apple</name>
    <name type="synonym">Pyrus baccata</name>
    <dbReference type="NCBI Taxonomy" id="106549"/>
    <lineage>
        <taxon>Eukaryota</taxon>
        <taxon>Viridiplantae</taxon>
        <taxon>Streptophyta</taxon>
        <taxon>Embryophyta</taxon>
        <taxon>Tracheophyta</taxon>
        <taxon>Spermatophyta</taxon>
        <taxon>Magnoliopsida</taxon>
        <taxon>eudicotyledons</taxon>
        <taxon>Gunneridae</taxon>
        <taxon>Pentapetalae</taxon>
        <taxon>rosids</taxon>
        <taxon>fabids</taxon>
        <taxon>Rosales</taxon>
        <taxon>Rosaceae</taxon>
        <taxon>Amygdaloideae</taxon>
        <taxon>Maleae</taxon>
        <taxon>Malus</taxon>
    </lineage>
</organism>
<dbReference type="Proteomes" id="UP000315295">
    <property type="component" value="Unassembled WGS sequence"/>
</dbReference>
<proteinExistence type="predicted"/>
<sequence length="129" mass="14964">MNQQMLMQQHQILMLLIPQHLQRPPLSPQTSEHSAPSLTSTPAYPMQHMLFQPQYPMPVYQPQMASPSGSHITPGIWEHMEDRQKALEHREDQQKALEHMEVRQKAGVLLNSLLVFLTTMSDYGQMFFI</sequence>
<accession>A0A540KD57</accession>